<evidence type="ECO:0000313" key="3">
    <source>
        <dbReference type="Proteomes" id="UP000320333"/>
    </source>
</evidence>
<dbReference type="CDD" id="cd02440">
    <property type="entry name" value="AdoMet_MTases"/>
    <property type="match status" value="1"/>
</dbReference>
<dbReference type="SUPFAM" id="SSF53335">
    <property type="entry name" value="S-adenosyl-L-methionine-dependent methyltransferases"/>
    <property type="match status" value="1"/>
</dbReference>
<protein>
    <recommendedName>
        <fullName evidence="1">25S rRNA (uridine-N(3))-methyltransferase BMT5-like domain-containing protein</fullName>
    </recommendedName>
</protein>
<dbReference type="Gene3D" id="3.40.50.150">
    <property type="entry name" value="Vaccinia Virus protein VP39"/>
    <property type="match status" value="1"/>
</dbReference>
<reference evidence="2 3" key="1">
    <citation type="journal article" date="2019" name="Sci. Rep.">
        <title>Comparative genomics of chytrid fungi reveal insights into the obligate biotrophic and pathogenic lifestyle of Synchytrium endobioticum.</title>
        <authorList>
            <person name="van de Vossenberg B.T.L.H."/>
            <person name="Warris S."/>
            <person name="Nguyen H.D.T."/>
            <person name="van Gent-Pelzer M.P.E."/>
            <person name="Joly D.L."/>
            <person name="van de Geest H.C."/>
            <person name="Bonants P.J.M."/>
            <person name="Smith D.S."/>
            <person name="Levesque C.A."/>
            <person name="van der Lee T.A.J."/>
        </authorList>
    </citation>
    <scope>NUCLEOTIDE SEQUENCE [LARGE SCALE GENOMIC DNA]</scope>
    <source>
        <strain evidence="2 3">CBS 675.73</strain>
    </source>
</reference>
<dbReference type="Proteomes" id="UP000320333">
    <property type="component" value="Unassembled WGS sequence"/>
</dbReference>
<keyword evidence="3" id="KW-1185">Reference proteome</keyword>
<dbReference type="InterPro" id="IPR029063">
    <property type="entry name" value="SAM-dependent_MTases_sf"/>
</dbReference>
<accession>A0A507FDW1</accession>
<gene>
    <name evidence="2" type="ORF">CcCBS67573_g04195</name>
</gene>
<dbReference type="PANTHER" id="PTHR11538">
    <property type="entry name" value="PHENYLALANYL-TRNA SYNTHETASE"/>
    <property type="match status" value="1"/>
</dbReference>
<sequence length="293" mass="32336">MAKKGGRLKNTLLKSTAYTKNKNAKGQIIAQVKKGPSMIAKKDAVTIAPPPPPKKRGNVKPPYSHHQTMLLVGEGNFSFANSLISNIYVEAPENMTATSFDTLEVVKEKYPDAEVILNNLEESGVTLFHGVDASNISKCKPLKGKKFDIIVFNFPHVGAGIKDQDRNIMANQELIAGFFKSALQHLNPNGEIHIALKNSHPYTNWNIKLLASNQDLCMKSKTPFIPSMYPGYAHRRTIGFDDRISTTENEDLMRGAGADAAAGVSNCFTFAFWRLELARKQSQKKQADGNESE</sequence>
<dbReference type="GO" id="GO:0005737">
    <property type="term" value="C:cytoplasm"/>
    <property type="evidence" value="ECO:0007669"/>
    <property type="project" value="TreeGrafter"/>
</dbReference>
<proteinExistence type="predicted"/>
<dbReference type="Pfam" id="PF10354">
    <property type="entry name" value="BMT5-like"/>
    <property type="match status" value="1"/>
</dbReference>
<dbReference type="PANTHER" id="PTHR11538:SF26">
    <property type="entry name" value="FERREDOXIN-FOLD ANTICODON-BINDING DOMAIN-CONTAINING PROTEIN 1"/>
    <property type="match status" value="1"/>
</dbReference>
<dbReference type="AlphaFoldDB" id="A0A507FDW1"/>
<dbReference type="GO" id="GO:0070042">
    <property type="term" value="F:rRNA (uridine-N3-)-methyltransferase activity"/>
    <property type="evidence" value="ECO:0007669"/>
    <property type="project" value="InterPro"/>
</dbReference>
<dbReference type="EMBL" id="QEAP01000121">
    <property type="protein sequence ID" value="TPX74531.1"/>
    <property type="molecule type" value="Genomic_DNA"/>
</dbReference>
<name>A0A507FDW1_9FUNG</name>
<dbReference type="OrthoDB" id="273345at2759"/>
<evidence type="ECO:0000259" key="1">
    <source>
        <dbReference type="Pfam" id="PF10354"/>
    </source>
</evidence>
<comment type="caution">
    <text evidence="2">The sequence shown here is derived from an EMBL/GenBank/DDBJ whole genome shotgun (WGS) entry which is preliminary data.</text>
</comment>
<organism evidence="2 3">
    <name type="scientific">Chytriomyces confervae</name>
    <dbReference type="NCBI Taxonomy" id="246404"/>
    <lineage>
        <taxon>Eukaryota</taxon>
        <taxon>Fungi</taxon>
        <taxon>Fungi incertae sedis</taxon>
        <taxon>Chytridiomycota</taxon>
        <taxon>Chytridiomycota incertae sedis</taxon>
        <taxon>Chytridiomycetes</taxon>
        <taxon>Chytridiales</taxon>
        <taxon>Chytriomycetaceae</taxon>
        <taxon>Chytriomyces</taxon>
    </lineage>
</organism>
<dbReference type="InterPro" id="IPR019446">
    <property type="entry name" value="BMT5-like"/>
</dbReference>
<dbReference type="STRING" id="246404.A0A507FDW1"/>
<evidence type="ECO:0000313" key="2">
    <source>
        <dbReference type="EMBL" id="TPX74531.1"/>
    </source>
</evidence>
<dbReference type="GO" id="GO:0070475">
    <property type="term" value="P:rRNA base methylation"/>
    <property type="evidence" value="ECO:0007669"/>
    <property type="project" value="InterPro"/>
</dbReference>
<feature type="domain" description="25S rRNA (uridine-N(3))-methyltransferase BMT5-like" evidence="1">
    <location>
        <begin position="70"/>
        <end position="236"/>
    </location>
</feature>